<comment type="caution">
    <text evidence="4">The sequence shown here is derived from an EMBL/GenBank/DDBJ whole genome shotgun (WGS) entry which is preliminary data.</text>
</comment>
<feature type="transmembrane region" description="Helical" evidence="2">
    <location>
        <begin position="259"/>
        <end position="278"/>
    </location>
</feature>
<keyword evidence="5" id="KW-1185">Reference proteome</keyword>
<keyword evidence="2" id="KW-0812">Transmembrane</keyword>
<protein>
    <submittedName>
        <fullName evidence="4">Uncharacterized protein</fullName>
    </submittedName>
</protein>
<dbReference type="EMBL" id="JAIPME010000002">
    <property type="protein sequence ID" value="MBZ2386840.1"/>
    <property type="molecule type" value="Genomic_DNA"/>
</dbReference>
<feature type="signal peptide" evidence="3">
    <location>
        <begin position="1"/>
        <end position="23"/>
    </location>
</feature>
<evidence type="ECO:0000256" key="3">
    <source>
        <dbReference type="SAM" id="SignalP"/>
    </source>
</evidence>
<reference evidence="4 5" key="1">
    <citation type="submission" date="2021-08" db="EMBL/GenBank/DDBJ databases">
        <title>FDA dAtabase for Regulatory Grade micrObial Sequences (FDA-ARGOS): Supporting development and validation of Infectious Disease Dx tests.</title>
        <authorList>
            <person name="Sproer C."/>
            <person name="Gronow S."/>
            <person name="Severitt S."/>
            <person name="Schroder I."/>
            <person name="Tallon L."/>
            <person name="Sadzewicz L."/>
            <person name="Zhao X."/>
            <person name="Boylan J."/>
            <person name="Ott S."/>
            <person name="Bowen H."/>
            <person name="Vavikolanu K."/>
            <person name="Hazen T."/>
            <person name="Aluvathingal J."/>
            <person name="Nadendla S."/>
            <person name="Lowell S."/>
            <person name="Myers T."/>
            <person name="Yan Y."/>
            <person name="Sichtig H."/>
        </authorList>
    </citation>
    <scope>NUCLEOTIDE SEQUENCE [LARGE SCALE GENOMIC DNA]</scope>
    <source>
        <strain evidence="4 5">FDAARGOS_1460</strain>
    </source>
</reference>
<feature type="chain" id="PRO_5047058927" evidence="3">
    <location>
        <begin position="24"/>
        <end position="291"/>
    </location>
</feature>
<sequence>MRKIIKIILISVLTLNLSFTSFASDAQQVVPQKPGKKIIPAESVPVNNPEDSQKDSDKKGENRAADPQVEPGKKEEINGNEPKNEDSVYKEKRDNKENPAEVREGQAEKDSNPDMERLEKVVDDLVTKLDKNSNLSKALAEMQAQKASTTSKNLSQKTEEVLKDYNRKIQTASSAKERKELENEAAKKIQSISESKPTGNGIDSKELNSSENIPEKKKKILLEVKPDKVEDEEDRNQILALNPTSEVEEEEIFFLENPIVIITSIFIIALVVAIGIVIRNNEKKEKRKSNK</sequence>
<keyword evidence="3" id="KW-0732">Signal</keyword>
<proteinExistence type="predicted"/>
<evidence type="ECO:0000313" key="4">
    <source>
        <dbReference type="EMBL" id="MBZ2386840.1"/>
    </source>
</evidence>
<dbReference type="RefSeq" id="WP_223419342.1">
    <property type="nucleotide sequence ID" value="NZ_JAIPME010000002.1"/>
</dbReference>
<accession>A0ABS7SZ68</accession>
<feature type="compositionally biased region" description="Basic and acidic residues" evidence="1">
    <location>
        <begin position="51"/>
        <end position="64"/>
    </location>
</feature>
<keyword evidence="2" id="KW-1133">Transmembrane helix</keyword>
<evidence type="ECO:0000256" key="1">
    <source>
        <dbReference type="SAM" id="MobiDB-lite"/>
    </source>
</evidence>
<feature type="region of interest" description="Disordered" evidence="1">
    <location>
        <begin position="170"/>
        <end position="211"/>
    </location>
</feature>
<dbReference type="Proteomes" id="UP000734271">
    <property type="component" value="Unassembled WGS sequence"/>
</dbReference>
<feature type="region of interest" description="Disordered" evidence="1">
    <location>
        <begin position="27"/>
        <end position="120"/>
    </location>
</feature>
<feature type="compositionally biased region" description="Basic and acidic residues" evidence="1">
    <location>
        <begin position="175"/>
        <end position="187"/>
    </location>
</feature>
<feature type="compositionally biased region" description="Basic and acidic residues" evidence="1">
    <location>
        <begin position="71"/>
        <end position="120"/>
    </location>
</feature>
<evidence type="ECO:0000256" key="2">
    <source>
        <dbReference type="SAM" id="Phobius"/>
    </source>
</evidence>
<name>A0ABS7SZ68_9FIRM</name>
<organism evidence="4 5">
    <name type="scientific">Anaerococcus murdochii</name>
    <dbReference type="NCBI Taxonomy" id="411577"/>
    <lineage>
        <taxon>Bacteria</taxon>
        <taxon>Bacillati</taxon>
        <taxon>Bacillota</taxon>
        <taxon>Tissierellia</taxon>
        <taxon>Tissierellales</taxon>
        <taxon>Peptoniphilaceae</taxon>
        <taxon>Anaerococcus</taxon>
    </lineage>
</organism>
<gene>
    <name evidence="4" type="ORF">K8P03_06050</name>
</gene>
<keyword evidence="2" id="KW-0472">Membrane</keyword>
<evidence type="ECO:0000313" key="5">
    <source>
        <dbReference type="Proteomes" id="UP000734271"/>
    </source>
</evidence>